<dbReference type="GO" id="GO:0034702">
    <property type="term" value="C:monoatomic ion channel complex"/>
    <property type="evidence" value="ECO:0007669"/>
    <property type="project" value="UniProtKB-KW"/>
</dbReference>
<keyword evidence="6" id="KW-0407">Ion channel</keyword>
<comment type="caution">
    <text evidence="8">The sequence shown here is derived from an EMBL/GenBank/DDBJ whole genome shotgun (WGS) entry which is preliminary data.</text>
</comment>
<reference evidence="8" key="1">
    <citation type="journal article" date="2019" name="bioRxiv">
        <title>The Genome of the Zebra Mussel, Dreissena polymorpha: A Resource for Invasive Species Research.</title>
        <authorList>
            <person name="McCartney M.A."/>
            <person name="Auch B."/>
            <person name="Kono T."/>
            <person name="Mallez S."/>
            <person name="Zhang Y."/>
            <person name="Obille A."/>
            <person name="Becker A."/>
            <person name="Abrahante J.E."/>
            <person name="Garbe J."/>
            <person name="Badalamenti J.P."/>
            <person name="Herman A."/>
            <person name="Mangelson H."/>
            <person name="Liachko I."/>
            <person name="Sullivan S."/>
            <person name="Sone E.D."/>
            <person name="Koren S."/>
            <person name="Silverstein K.A.T."/>
            <person name="Beckman K.B."/>
            <person name="Gohl D.M."/>
        </authorList>
    </citation>
    <scope>NUCLEOTIDE SEQUENCE</scope>
    <source>
        <strain evidence="8">Duluth1</strain>
        <tissue evidence="8">Whole animal</tissue>
    </source>
</reference>
<evidence type="ECO:0000256" key="3">
    <source>
        <dbReference type="ARBA" id="ARBA00022475"/>
    </source>
</evidence>
<proteinExistence type="predicted"/>
<keyword evidence="5" id="KW-0406">Ion transport</keyword>
<comment type="subcellular location">
    <subcellularLocation>
        <location evidence="1">Cell membrane</location>
        <topology evidence="1">Multi-pass membrane protein</topology>
    </subcellularLocation>
</comment>
<evidence type="ECO:0000256" key="4">
    <source>
        <dbReference type="ARBA" id="ARBA00022882"/>
    </source>
</evidence>
<evidence type="ECO:0000256" key="1">
    <source>
        <dbReference type="ARBA" id="ARBA00004651"/>
    </source>
</evidence>
<dbReference type="PANTHER" id="PTHR46480:SF1">
    <property type="entry name" value="VOLTAGE-GATED HYDROGEN CHANNEL 1"/>
    <property type="match status" value="1"/>
</dbReference>
<sequence length="59" mass="6925">MSLHNCTRRFQVFDTIVVIVSFVVDVALLRDLTHFKVQDALLILSFLLPWRVIRVVNRT</sequence>
<dbReference type="PANTHER" id="PTHR46480">
    <property type="entry name" value="F20B24.22"/>
    <property type="match status" value="1"/>
</dbReference>
<organism evidence="8 9">
    <name type="scientific">Dreissena polymorpha</name>
    <name type="common">Zebra mussel</name>
    <name type="synonym">Mytilus polymorpha</name>
    <dbReference type="NCBI Taxonomy" id="45954"/>
    <lineage>
        <taxon>Eukaryota</taxon>
        <taxon>Metazoa</taxon>
        <taxon>Spiralia</taxon>
        <taxon>Lophotrochozoa</taxon>
        <taxon>Mollusca</taxon>
        <taxon>Bivalvia</taxon>
        <taxon>Autobranchia</taxon>
        <taxon>Heteroconchia</taxon>
        <taxon>Euheterodonta</taxon>
        <taxon>Imparidentia</taxon>
        <taxon>Neoheterodontei</taxon>
        <taxon>Myida</taxon>
        <taxon>Dreissenoidea</taxon>
        <taxon>Dreissenidae</taxon>
        <taxon>Dreissena</taxon>
    </lineage>
</organism>
<keyword evidence="7" id="KW-0812">Transmembrane</keyword>
<dbReference type="InterPro" id="IPR031846">
    <property type="entry name" value="Hvcn1"/>
</dbReference>
<evidence type="ECO:0000256" key="2">
    <source>
        <dbReference type="ARBA" id="ARBA00022448"/>
    </source>
</evidence>
<protein>
    <recommendedName>
        <fullName evidence="10">Voltage-gated hydrogen channel 1</fullName>
    </recommendedName>
</protein>
<feature type="transmembrane region" description="Helical" evidence="7">
    <location>
        <begin position="12"/>
        <end position="29"/>
    </location>
</feature>
<evidence type="ECO:0000256" key="5">
    <source>
        <dbReference type="ARBA" id="ARBA00023065"/>
    </source>
</evidence>
<keyword evidence="2" id="KW-0813">Transport</keyword>
<dbReference type="GO" id="GO:0030171">
    <property type="term" value="F:voltage-gated proton channel activity"/>
    <property type="evidence" value="ECO:0007669"/>
    <property type="project" value="InterPro"/>
</dbReference>
<reference evidence="8" key="2">
    <citation type="submission" date="2020-11" db="EMBL/GenBank/DDBJ databases">
        <authorList>
            <person name="McCartney M.A."/>
            <person name="Auch B."/>
            <person name="Kono T."/>
            <person name="Mallez S."/>
            <person name="Becker A."/>
            <person name="Gohl D.M."/>
            <person name="Silverstein K.A.T."/>
            <person name="Koren S."/>
            <person name="Bechman K.B."/>
            <person name="Herman A."/>
            <person name="Abrahante J.E."/>
            <person name="Garbe J."/>
        </authorList>
    </citation>
    <scope>NUCLEOTIDE SEQUENCE</scope>
    <source>
        <strain evidence="8">Duluth1</strain>
        <tissue evidence="8">Whole animal</tissue>
    </source>
</reference>
<keyword evidence="9" id="KW-1185">Reference proteome</keyword>
<dbReference type="GO" id="GO:0005886">
    <property type="term" value="C:plasma membrane"/>
    <property type="evidence" value="ECO:0007669"/>
    <property type="project" value="UniProtKB-SubCell"/>
</dbReference>
<keyword evidence="7" id="KW-1133">Transmembrane helix</keyword>
<evidence type="ECO:0000313" key="9">
    <source>
        <dbReference type="Proteomes" id="UP000828390"/>
    </source>
</evidence>
<evidence type="ECO:0000256" key="6">
    <source>
        <dbReference type="ARBA" id="ARBA00023303"/>
    </source>
</evidence>
<keyword evidence="3" id="KW-1003">Cell membrane</keyword>
<keyword evidence="7" id="KW-0472">Membrane</keyword>
<dbReference type="AlphaFoldDB" id="A0A9D4D9E5"/>
<evidence type="ECO:0000313" key="8">
    <source>
        <dbReference type="EMBL" id="KAH3740562.1"/>
    </source>
</evidence>
<gene>
    <name evidence="8" type="ORF">DPMN_047268</name>
</gene>
<evidence type="ECO:0000256" key="7">
    <source>
        <dbReference type="SAM" id="Phobius"/>
    </source>
</evidence>
<name>A0A9D4D9E5_DREPO</name>
<keyword evidence="4" id="KW-0851">Voltage-gated channel</keyword>
<evidence type="ECO:0008006" key="10">
    <source>
        <dbReference type="Google" id="ProtNLM"/>
    </source>
</evidence>
<dbReference type="EMBL" id="JAIWYP010000011">
    <property type="protein sequence ID" value="KAH3740562.1"/>
    <property type="molecule type" value="Genomic_DNA"/>
</dbReference>
<dbReference type="Proteomes" id="UP000828390">
    <property type="component" value="Unassembled WGS sequence"/>
</dbReference>
<accession>A0A9D4D9E5</accession>